<dbReference type="PANTHER" id="PTHR46118:SF4">
    <property type="entry name" value="PROTEIN ABHD11"/>
    <property type="match status" value="1"/>
</dbReference>
<evidence type="ECO:0000256" key="1">
    <source>
        <dbReference type="ARBA" id="ARBA00008645"/>
    </source>
</evidence>
<comment type="similarity">
    <text evidence="1">Belongs to the AB hydrolase superfamily.</text>
</comment>
<gene>
    <name evidence="4" type="ORF">FA15DRAFT_666077</name>
</gene>
<evidence type="ECO:0000313" key="4">
    <source>
        <dbReference type="EMBL" id="TFK27843.1"/>
    </source>
</evidence>
<feature type="domain" description="AB hydrolase-1" evidence="3">
    <location>
        <begin position="63"/>
        <end position="303"/>
    </location>
</feature>
<dbReference type="SUPFAM" id="SSF53474">
    <property type="entry name" value="alpha/beta-Hydrolases"/>
    <property type="match status" value="1"/>
</dbReference>
<protein>
    <submittedName>
        <fullName evidence="4">Alpha/beta-hydrolase</fullName>
    </submittedName>
</protein>
<name>A0A5C3L5M2_COPMA</name>
<dbReference type="GO" id="GO:0005739">
    <property type="term" value="C:mitochondrion"/>
    <property type="evidence" value="ECO:0007669"/>
    <property type="project" value="TreeGrafter"/>
</dbReference>
<keyword evidence="2 4" id="KW-0378">Hydrolase</keyword>
<dbReference type="Gene3D" id="3.40.50.1820">
    <property type="entry name" value="alpha/beta hydrolase"/>
    <property type="match status" value="1"/>
</dbReference>
<evidence type="ECO:0000313" key="5">
    <source>
        <dbReference type="Proteomes" id="UP000307440"/>
    </source>
</evidence>
<dbReference type="Proteomes" id="UP000307440">
    <property type="component" value="Unassembled WGS sequence"/>
</dbReference>
<dbReference type="AlphaFoldDB" id="A0A5C3L5M2"/>
<dbReference type="PANTHER" id="PTHR46118">
    <property type="entry name" value="PROTEIN ABHD11"/>
    <property type="match status" value="1"/>
</dbReference>
<keyword evidence="5" id="KW-1185">Reference proteome</keyword>
<dbReference type="Pfam" id="PF00561">
    <property type="entry name" value="Abhydrolase_1"/>
    <property type="match status" value="1"/>
</dbReference>
<evidence type="ECO:0000259" key="3">
    <source>
        <dbReference type="Pfam" id="PF00561"/>
    </source>
</evidence>
<organism evidence="4 5">
    <name type="scientific">Coprinopsis marcescibilis</name>
    <name type="common">Agaric fungus</name>
    <name type="synonym">Psathyrella marcescibilis</name>
    <dbReference type="NCBI Taxonomy" id="230819"/>
    <lineage>
        <taxon>Eukaryota</taxon>
        <taxon>Fungi</taxon>
        <taxon>Dikarya</taxon>
        <taxon>Basidiomycota</taxon>
        <taxon>Agaricomycotina</taxon>
        <taxon>Agaricomycetes</taxon>
        <taxon>Agaricomycetidae</taxon>
        <taxon>Agaricales</taxon>
        <taxon>Agaricineae</taxon>
        <taxon>Psathyrellaceae</taxon>
        <taxon>Coprinopsis</taxon>
    </lineage>
</organism>
<proteinExistence type="inferred from homology"/>
<dbReference type="GO" id="GO:0052689">
    <property type="term" value="F:carboxylic ester hydrolase activity"/>
    <property type="evidence" value="ECO:0007669"/>
    <property type="project" value="TreeGrafter"/>
</dbReference>
<dbReference type="FunFam" id="3.40.50.1820:FF:000039">
    <property type="entry name" value="Esterase ybfF"/>
    <property type="match status" value="1"/>
</dbReference>
<dbReference type="InterPro" id="IPR029058">
    <property type="entry name" value="AB_hydrolase_fold"/>
</dbReference>
<dbReference type="STRING" id="230819.A0A5C3L5M2"/>
<reference evidence="4 5" key="1">
    <citation type="journal article" date="2019" name="Nat. Ecol. Evol.">
        <title>Megaphylogeny resolves global patterns of mushroom evolution.</title>
        <authorList>
            <person name="Varga T."/>
            <person name="Krizsan K."/>
            <person name="Foldi C."/>
            <person name="Dima B."/>
            <person name="Sanchez-Garcia M."/>
            <person name="Sanchez-Ramirez S."/>
            <person name="Szollosi G.J."/>
            <person name="Szarkandi J.G."/>
            <person name="Papp V."/>
            <person name="Albert L."/>
            <person name="Andreopoulos W."/>
            <person name="Angelini C."/>
            <person name="Antonin V."/>
            <person name="Barry K.W."/>
            <person name="Bougher N.L."/>
            <person name="Buchanan P."/>
            <person name="Buyck B."/>
            <person name="Bense V."/>
            <person name="Catcheside P."/>
            <person name="Chovatia M."/>
            <person name="Cooper J."/>
            <person name="Damon W."/>
            <person name="Desjardin D."/>
            <person name="Finy P."/>
            <person name="Geml J."/>
            <person name="Haridas S."/>
            <person name="Hughes K."/>
            <person name="Justo A."/>
            <person name="Karasinski D."/>
            <person name="Kautmanova I."/>
            <person name="Kiss B."/>
            <person name="Kocsube S."/>
            <person name="Kotiranta H."/>
            <person name="LaButti K.M."/>
            <person name="Lechner B.E."/>
            <person name="Liimatainen K."/>
            <person name="Lipzen A."/>
            <person name="Lukacs Z."/>
            <person name="Mihaltcheva S."/>
            <person name="Morgado L.N."/>
            <person name="Niskanen T."/>
            <person name="Noordeloos M.E."/>
            <person name="Ohm R.A."/>
            <person name="Ortiz-Santana B."/>
            <person name="Ovrebo C."/>
            <person name="Racz N."/>
            <person name="Riley R."/>
            <person name="Savchenko A."/>
            <person name="Shiryaev A."/>
            <person name="Soop K."/>
            <person name="Spirin V."/>
            <person name="Szebenyi C."/>
            <person name="Tomsovsky M."/>
            <person name="Tulloss R.E."/>
            <person name="Uehling J."/>
            <person name="Grigoriev I.V."/>
            <person name="Vagvolgyi C."/>
            <person name="Papp T."/>
            <person name="Martin F.M."/>
            <person name="Miettinen O."/>
            <person name="Hibbett D.S."/>
            <person name="Nagy L.G."/>
        </authorList>
    </citation>
    <scope>NUCLEOTIDE SEQUENCE [LARGE SCALE GENOMIC DNA]</scope>
    <source>
        <strain evidence="4 5">CBS 121175</strain>
    </source>
</reference>
<accession>A0A5C3L5M2</accession>
<dbReference type="OrthoDB" id="8119704at2759"/>
<sequence length="318" mass="36094">MQGRMISITNSGRFLSRTRLQSAKGLHRPTVQRIQSRPWTSNVQPIELDYIVHSPRTNNKDKAVVILHGFFGSKRNWNTISKALMERLQRPVYALDLRNHGTSPHAEPMTYEAMAADVWKFINGNNLSEVSLIGHSMGGKVAMSVALAAGHEQPPHTLNHLVVVDVSPIKGRISQQFIDYVNTLKKIEDLGLKTRKEASDYLAQVEPDPGVRAFLLTNLLPFDKNNSQAHFMVPLNTFQDSISNIGDFPYLPGERVWNGQTLFVKGSRSPYIKEEHLHTIARYFPNYQLEVMHTGHWVHAEKPKEFTDAVVNYVETFN</sequence>
<evidence type="ECO:0000256" key="2">
    <source>
        <dbReference type="ARBA" id="ARBA00022801"/>
    </source>
</evidence>
<dbReference type="InterPro" id="IPR000073">
    <property type="entry name" value="AB_hydrolase_1"/>
</dbReference>
<dbReference type="EMBL" id="ML210161">
    <property type="protein sequence ID" value="TFK27843.1"/>
    <property type="molecule type" value="Genomic_DNA"/>
</dbReference>